<evidence type="ECO:0000313" key="1">
    <source>
        <dbReference type="EMBL" id="SMC98217.1"/>
    </source>
</evidence>
<protein>
    <submittedName>
        <fullName evidence="1">Uncharacterized protein</fullName>
    </submittedName>
</protein>
<evidence type="ECO:0000313" key="2">
    <source>
        <dbReference type="Proteomes" id="UP000192418"/>
    </source>
</evidence>
<dbReference type="AlphaFoldDB" id="A0A1W2DLC2"/>
<name>A0A1W2DLC2_9BACT</name>
<organism evidence="1 2">
    <name type="scientific">Desulfocicer vacuolatum DSM 3385</name>
    <dbReference type="NCBI Taxonomy" id="1121400"/>
    <lineage>
        <taxon>Bacteria</taxon>
        <taxon>Pseudomonadati</taxon>
        <taxon>Thermodesulfobacteriota</taxon>
        <taxon>Desulfobacteria</taxon>
        <taxon>Desulfobacterales</taxon>
        <taxon>Desulfobacteraceae</taxon>
        <taxon>Desulfocicer</taxon>
    </lineage>
</organism>
<keyword evidence="2" id="KW-1185">Reference proteome</keyword>
<sequence length="47" mass="5576">MKRPVPCRKRNRETPSTLQPYPVRLILTTDKRVDMGSVIILLRQRKN</sequence>
<dbReference type="Proteomes" id="UP000192418">
    <property type="component" value="Unassembled WGS sequence"/>
</dbReference>
<accession>A0A1W2DLC2</accession>
<gene>
    <name evidence="1" type="ORF">SAMN02746065_11885</name>
</gene>
<proteinExistence type="predicted"/>
<dbReference type="EMBL" id="FWXY01000018">
    <property type="protein sequence ID" value="SMC98217.1"/>
    <property type="molecule type" value="Genomic_DNA"/>
</dbReference>
<reference evidence="1 2" key="1">
    <citation type="submission" date="2017-04" db="EMBL/GenBank/DDBJ databases">
        <authorList>
            <person name="Afonso C.L."/>
            <person name="Miller P.J."/>
            <person name="Scott M.A."/>
            <person name="Spackman E."/>
            <person name="Goraichik I."/>
            <person name="Dimitrov K.M."/>
            <person name="Suarez D.L."/>
            <person name="Swayne D.E."/>
        </authorList>
    </citation>
    <scope>NUCLEOTIDE SEQUENCE [LARGE SCALE GENOMIC DNA]</scope>
    <source>
        <strain evidence="1 2">DSM 3385</strain>
    </source>
</reference>